<keyword evidence="3" id="KW-0548">Nucleotidyltransferase</keyword>
<sequence>MTLPILILAAGAASRMAPRDKLLEPIQGIPLLTRIADMACRVSDFVLVALPPDRPARRAAIDHTAARPLTVRGAAEGMNASLRAGLEALPQAPAFMLLLADLPELTEQDLRAVIASHATHPQALVWRGATEDGKPGHPVIFAAPLYEKIMQLQGDDGARAVVAAAGDRVHLTPLPGQHARLDLDTPEAWAAWRKATNTPS</sequence>
<dbReference type="SUPFAM" id="SSF53448">
    <property type="entry name" value="Nucleotide-diphospho-sugar transferases"/>
    <property type="match status" value="1"/>
</dbReference>
<dbReference type="Gene3D" id="3.90.550.10">
    <property type="entry name" value="Spore Coat Polysaccharide Biosynthesis Protein SpsA, Chain A"/>
    <property type="match status" value="1"/>
</dbReference>
<dbReference type="InterPro" id="IPR029044">
    <property type="entry name" value="Nucleotide-diphossugar_trans"/>
</dbReference>
<dbReference type="PANTHER" id="PTHR43777:SF1">
    <property type="entry name" value="MOLYBDENUM COFACTOR CYTIDYLYLTRANSFERASE"/>
    <property type="match status" value="1"/>
</dbReference>
<evidence type="ECO:0000313" key="3">
    <source>
        <dbReference type="EMBL" id="SIN91315.1"/>
    </source>
</evidence>
<dbReference type="Pfam" id="PF12804">
    <property type="entry name" value="NTP_transf_3"/>
    <property type="match status" value="1"/>
</dbReference>
<dbReference type="InterPro" id="IPR025877">
    <property type="entry name" value="MobA-like_NTP_Trfase"/>
</dbReference>
<organism evidence="3 4">
    <name type="scientific">Vannielia litorea</name>
    <dbReference type="NCBI Taxonomy" id="1217970"/>
    <lineage>
        <taxon>Bacteria</taxon>
        <taxon>Pseudomonadati</taxon>
        <taxon>Pseudomonadota</taxon>
        <taxon>Alphaproteobacteria</taxon>
        <taxon>Rhodobacterales</taxon>
        <taxon>Paracoccaceae</taxon>
        <taxon>Vannielia</taxon>
    </lineage>
</organism>
<dbReference type="EMBL" id="FSRL01000001">
    <property type="protein sequence ID" value="SIN91315.1"/>
    <property type="molecule type" value="Genomic_DNA"/>
</dbReference>
<evidence type="ECO:0000313" key="4">
    <source>
        <dbReference type="Proteomes" id="UP000184932"/>
    </source>
</evidence>
<proteinExistence type="predicted"/>
<keyword evidence="3" id="KW-0808">Transferase</keyword>
<feature type="domain" description="MobA-like NTP transferase" evidence="2">
    <location>
        <begin position="6"/>
        <end position="165"/>
    </location>
</feature>
<dbReference type="PANTHER" id="PTHR43777">
    <property type="entry name" value="MOLYBDENUM COFACTOR CYTIDYLYLTRANSFERASE"/>
    <property type="match status" value="1"/>
</dbReference>
<gene>
    <name evidence="3" type="ORF">SAMN05444002_1449</name>
</gene>
<dbReference type="AlphaFoldDB" id="A0A1N6F7R5"/>
<keyword evidence="4" id="KW-1185">Reference proteome</keyword>
<dbReference type="GO" id="GO:0016779">
    <property type="term" value="F:nucleotidyltransferase activity"/>
    <property type="evidence" value="ECO:0007669"/>
    <property type="project" value="UniProtKB-KW"/>
</dbReference>
<reference evidence="4" key="1">
    <citation type="submission" date="2016-11" db="EMBL/GenBank/DDBJ databases">
        <authorList>
            <person name="Varghese N."/>
            <person name="Submissions S."/>
        </authorList>
    </citation>
    <scope>NUCLEOTIDE SEQUENCE [LARGE SCALE GENOMIC DNA]</scope>
    <source>
        <strain evidence="4">DSM 29440</strain>
    </source>
</reference>
<dbReference type="Proteomes" id="UP000184932">
    <property type="component" value="Unassembled WGS sequence"/>
</dbReference>
<accession>A0A1N6F7R5</accession>
<evidence type="ECO:0000256" key="1">
    <source>
        <dbReference type="ARBA" id="ARBA00022842"/>
    </source>
</evidence>
<evidence type="ECO:0000259" key="2">
    <source>
        <dbReference type="Pfam" id="PF12804"/>
    </source>
</evidence>
<protein>
    <submittedName>
        <fullName evidence="3">CTP:molybdopterin cytidylyltransferase MocA</fullName>
    </submittedName>
</protein>
<dbReference type="OrthoDB" id="9779263at2"/>
<dbReference type="RefSeq" id="WP_074255520.1">
    <property type="nucleotide sequence ID" value="NZ_FSRL01000001.1"/>
</dbReference>
<dbReference type="CDD" id="cd04182">
    <property type="entry name" value="GT_2_like_f"/>
    <property type="match status" value="1"/>
</dbReference>
<dbReference type="STRING" id="1217970.SAMN05444002_1449"/>
<keyword evidence="1" id="KW-0460">Magnesium</keyword>
<name>A0A1N6F7R5_9RHOB</name>